<organism evidence="2 3">
    <name type="scientific">Heliocybe sulcata</name>
    <dbReference type="NCBI Taxonomy" id="5364"/>
    <lineage>
        <taxon>Eukaryota</taxon>
        <taxon>Fungi</taxon>
        <taxon>Dikarya</taxon>
        <taxon>Basidiomycota</taxon>
        <taxon>Agaricomycotina</taxon>
        <taxon>Agaricomycetes</taxon>
        <taxon>Gloeophyllales</taxon>
        <taxon>Gloeophyllaceae</taxon>
        <taxon>Heliocybe</taxon>
    </lineage>
</organism>
<sequence length="421" mass="47196">MSTLPGLRTQNLVSSRAWHLEVPWLGELLRMECRSLGSQVQEGPPLCGLEKQRNMTASTPSLVIQSLVCCSACIDMSKHPLATSEMSQPCCKDRKCLLPEGVMVPWRALSFFEKEFQRRAHRYPYAVTEDTIYFSCFCHRDEPHPDLGHPGDVYVGIGAGQGRLFAKVGDQEWKEWTSMNINLWDKEVIYHPLFPKRRFLFIHPEQREVVWTTSDTARRWKHKYPGFNFQTALMQLVHEYRPKLQGQGSNPNESQLCSIMMIPGPVHLTAYPTCDPEIIERVPAPTYIWSRVKPDNSLVSFPSPPGGLVPLLCQSEPSHSPRLDPSQHGSGVPADNTTIPPDPATHRTGHLALMAHSHTIPGAAECYFTTSGNSSDAESSDASSATVEEVLESSEDDGGHIIRGFKQSYCRSEPYPKREVV</sequence>
<name>A0A5C3NRI0_9AGAM</name>
<dbReference type="AlphaFoldDB" id="A0A5C3NRI0"/>
<dbReference type="OrthoDB" id="2987752at2759"/>
<protein>
    <submittedName>
        <fullName evidence="2">Uncharacterized protein</fullName>
    </submittedName>
</protein>
<dbReference type="Proteomes" id="UP000305948">
    <property type="component" value="Unassembled WGS sequence"/>
</dbReference>
<reference evidence="2 3" key="1">
    <citation type="journal article" date="2019" name="Nat. Ecol. Evol.">
        <title>Megaphylogeny resolves global patterns of mushroom evolution.</title>
        <authorList>
            <person name="Varga T."/>
            <person name="Krizsan K."/>
            <person name="Foldi C."/>
            <person name="Dima B."/>
            <person name="Sanchez-Garcia M."/>
            <person name="Sanchez-Ramirez S."/>
            <person name="Szollosi G.J."/>
            <person name="Szarkandi J.G."/>
            <person name="Papp V."/>
            <person name="Albert L."/>
            <person name="Andreopoulos W."/>
            <person name="Angelini C."/>
            <person name="Antonin V."/>
            <person name="Barry K.W."/>
            <person name="Bougher N.L."/>
            <person name="Buchanan P."/>
            <person name="Buyck B."/>
            <person name="Bense V."/>
            <person name="Catcheside P."/>
            <person name="Chovatia M."/>
            <person name="Cooper J."/>
            <person name="Damon W."/>
            <person name="Desjardin D."/>
            <person name="Finy P."/>
            <person name="Geml J."/>
            <person name="Haridas S."/>
            <person name="Hughes K."/>
            <person name="Justo A."/>
            <person name="Karasinski D."/>
            <person name="Kautmanova I."/>
            <person name="Kiss B."/>
            <person name="Kocsube S."/>
            <person name="Kotiranta H."/>
            <person name="LaButti K.M."/>
            <person name="Lechner B.E."/>
            <person name="Liimatainen K."/>
            <person name="Lipzen A."/>
            <person name="Lukacs Z."/>
            <person name="Mihaltcheva S."/>
            <person name="Morgado L.N."/>
            <person name="Niskanen T."/>
            <person name="Noordeloos M.E."/>
            <person name="Ohm R.A."/>
            <person name="Ortiz-Santana B."/>
            <person name="Ovrebo C."/>
            <person name="Racz N."/>
            <person name="Riley R."/>
            <person name="Savchenko A."/>
            <person name="Shiryaev A."/>
            <person name="Soop K."/>
            <person name="Spirin V."/>
            <person name="Szebenyi C."/>
            <person name="Tomsovsky M."/>
            <person name="Tulloss R.E."/>
            <person name="Uehling J."/>
            <person name="Grigoriev I.V."/>
            <person name="Vagvolgyi C."/>
            <person name="Papp T."/>
            <person name="Martin F.M."/>
            <person name="Miettinen O."/>
            <person name="Hibbett D.S."/>
            <person name="Nagy L.G."/>
        </authorList>
    </citation>
    <scope>NUCLEOTIDE SEQUENCE [LARGE SCALE GENOMIC DNA]</scope>
    <source>
        <strain evidence="2 3">OMC1185</strain>
    </source>
</reference>
<feature type="region of interest" description="Disordered" evidence="1">
    <location>
        <begin position="314"/>
        <end position="347"/>
    </location>
</feature>
<feature type="compositionally biased region" description="Low complexity" evidence="1">
    <location>
        <begin position="371"/>
        <end position="388"/>
    </location>
</feature>
<accession>A0A5C3NRI0</accession>
<dbReference type="EMBL" id="ML213503">
    <property type="protein sequence ID" value="TFK56311.1"/>
    <property type="molecule type" value="Genomic_DNA"/>
</dbReference>
<gene>
    <name evidence="2" type="ORF">OE88DRAFT_1640291</name>
</gene>
<feature type="region of interest" description="Disordered" evidence="1">
    <location>
        <begin position="371"/>
        <end position="401"/>
    </location>
</feature>
<evidence type="ECO:0000313" key="2">
    <source>
        <dbReference type="EMBL" id="TFK56311.1"/>
    </source>
</evidence>
<evidence type="ECO:0000256" key="1">
    <source>
        <dbReference type="SAM" id="MobiDB-lite"/>
    </source>
</evidence>
<keyword evidence="3" id="KW-1185">Reference proteome</keyword>
<evidence type="ECO:0000313" key="3">
    <source>
        <dbReference type="Proteomes" id="UP000305948"/>
    </source>
</evidence>
<proteinExistence type="predicted"/>